<proteinExistence type="predicted"/>
<dbReference type="AlphaFoldDB" id="A0A833PC31"/>
<evidence type="ECO:0000313" key="1">
    <source>
        <dbReference type="EMBL" id="KAF1018563.1"/>
    </source>
</evidence>
<gene>
    <name evidence="1" type="ORF">GAK29_04185</name>
</gene>
<evidence type="ECO:0000313" key="2">
    <source>
        <dbReference type="Proteomes" id="UP000490535"/>
    </source>
</evidence>
<organism evidence="1 2">
    <name type="scientific">Acinetobacter bereziniae</name>
    <name type="common">Acinetobacter genomosp. 10</name>
    <dbReference type="NCBI Taxonomy" id="106648"/>
    <lineage>
        <taxon>Bacteria</taxon>
        <taxon>Pseudomonadati</taxon>
        <taxon>Pseudomonadota</taxon>
        <taxon>Gammaproteobacteria</taxon>
        <taxon>Moraxellales</taxon>
        <taxon>Moraxellaceae</taxon>
        <taxon>Acinetobacter</taxon>
    </lineage>
</organism>
<comment type="caution">
    <text evidence="1">The sequence shown here is derived from an EMBL/GenBank/DDBJ whole genome shotgun (WGS) entry which is preliminary data.</text>
</comment>
<sequence>MRRFGGKIYLKNSKLKRTENFYSKISKREIFLHDWVNTDLIIKAVEENITLGTYGKTLTIITTSTLYEEIEERDDDIWAPPTF</sequence>
<accession>A0A833PC31</accession>
<dbReference type="EMBL" id="WNDP01000171">
    <property type="protein sequence ID" value="KAF1018563.1"/>
    <property type="molecule type" value="Genomic_DNA"/>
</dbReference>
<protein>
    <submittedName>
        <fullName evidence="1">Uncharacterized protein</fullName>
    </submittedName>
</protein>
<reference evidence="2" key="1">
    <citation type="journal article" date="2020" name="MBio">
        <title>Horizontal gene transfer to a defensive symbiont with a reduced genome amongst a multipartite beetle microbiome.</title>
        <authorList>
            <person name="Waterworth S.C."/>
            <person name="Florez L.V."/>
            <person name="Rees E.R."/>
            <person name="Hertweck C."/>
            <person name="Kaltenpoth M."/>
            <person name="Kwan J.C."/>
        </authorList>
    </citation>
    <scope>NUCLEOTIDE SEQUENCE [LARGE SCALE GENOMIC DNA]</scope>
</reference>
<dbReference type="Proteomes" id="UP000490535">
    <property type="component" value="Unassembled WGS sequence"/>
</dbReference>
<name>A0A833PC31_ACIBZ</name>